<reference evidence="1 2" key="1">
    <citation type="submission" date="2017-07" db="EMBL/GenBank/DDBJ databases">
        <title>In vitro design and evaluation of phage cocktails against multidrug-resistant Aeromonas salmonicida.</title>
        <authorList>
            <person name="Chen L."/>
            <person name="Yuan S."/>
            <person name="Ma Y."/>
        </authorList>
    </citation>
    <scope>NUCLEOTIDE SEQUENCE [LARGE SCALE GENOMIC DNA]</scope>
</reference>
<dbReference type="KEGG" id="vg:55604710"/>
<organism evidence="1 2">
    <name type="scientific">Aeromonas phage AS-zj</name>
    <dbReference type="NCBI Taxonomy" id="2024208"/>
    <lineage>
        <taxon>Viruses</taxon>
        <taxon>Duplodnaviria</taxon>
        <taxon>Heunggongvirae</taxon>
        <taxon>Uroviricota</taxon>
        <taxon>Caudoviricetes</taxon>
        <taxon>Pantevenvirales</taxon>
        <taxon>Straboviridae</taxon>
        <taxon>Emmerichvirinae</taxon>
        <taxon>Ceceduovirus</taxon>
        <taxon>Ceceduovirus aszj</taxon>
    </lineage>
</organism>
<sequence length="45" mass="5345">MKVVLKNGQEIEAKDVVKSKYDHLVVTERAAFWIDNKEIKTVVWW</sequence>
<evidence type="ECO:0000313" key="1">
    <source>
        <dbReference type="EMBL" id="ASU00209.1"/>
    </source>
</evidence>
<evidence type="ECO:0000313" key="2">
    <source>
        <dbReference type="Proteomes" id="UP000226092"/>
    </source>
</evidence>
<dbReference type="GeneID" id="55604710"/>
<protein>
    <submittedName>
        <fullName evidence="1">Uncharacterized protein</fullName>
    </submittedName>
</protein>
<dbReference type="Proteomes" id="UP000226092">
    <property type="component" value="Segment"/>
</dbReference>
<proteinExistence type="predicted"/>
<name>A0A223LFE0_9CAUD</name>
<dbReference type="EMBL" id="MF448340">
    <property type="protein sequence ID" value="ASU00209.1"/>
    <property type="molecule type" value="Genomic_DNA"/>
</dbReference>
<keyword evidence="2" id="KW-1185">Reference proteome</keyword>
<dbReference type="RefSeq" id="YP_009834643.1">
    <property type="nucleotide sequence ID" value="NC_048673.1"/>
</dbReference>
<accession>A0A223LFE0</accession>